<name>A0A0V0RD28_9BILA</name>
<protein>
    <submittedName>
        <fullName evidence="1">Uncharacterized protein</fullName>
    </submittedName>
</protein>
<dbReference type="EMBL" id="JYDL01000693">
    <property type="protein sequence ID" value="KRX12170.1"/>
    <property type="molecule type" value="Genomic_DNA"/>
</dbReference>
<comment type="caution">
    <text evidence="1">The sequence shown here is derived from an EMBL/GenBank/DDBJ whole genome shotgun (WGS) entry which is preliminary data.</text>
</comment>
<evidence type="ECO:0000313" key="2">
    <source>
        <dbReference type="Proteomes" id="UP000054630"/>
    </source>
</evidence>
<evidence type="ECO:0000313" key="1">
    <source>
        <dbReference type="EMBL" id="KRX12170.1"/>
    </source>
</evidence>
<accession>A0A0V0RD28</accession>
<dbReference type="Proteomes" id="UP000054630">
    <property type="component" value="Unassembled WGS sequence"/>
</dbReference>
<sequence>MTKLCSEVPSAGWKPFWASKEINPFALAQFVTLLATTALSTRCNTGSRAIGRQLARRSLSPSL</sequence>
<reference evidence="1 2" key="1">
    <citation type="submission" date="2015-01" db="EMBL/GenBank/DDBJ databases">
        <title>Evolution of Trichinella species and genotypes.</title>
        <authorList>
            <person name="Korhonen P.K."/>
            <person name="Edoardo P."/>
            <person name="Giuseppe L.R."/>
            <person name="Gasser R.B."/>
        </authorList>
    </citation>
    <scope>NUCLEOTIDE SEQUENCE [LARGE SCALE GENOMIC DNA]</scope>
    <source>
        <strain evidence="1">ISS37</strain>
    </source>
</reference>
<organism evidence="1 2">
    <name type="scientific">Trichinella nelsoni</name>
    <dbReference type="NCBI Taxonomy" id="6336"/>
    <lineage>
        <taxon>Eukaryota</taxon>
        <taxon>Metazoa</taxon>
        <taxon>Ecdysozoa</taxon>
        <taxon>Nematoda</taxon>
        <taxon>Enoplea</taxon>
        <taxon>Dorylaimia</taxon>
        <taxon>Trichinellida</taxon>
        <taxon>Trichinellidae</taxon>
        <taxon>Trichinella</taxon>
    </lineage>
</organism>
<keyword evidence="2" id="KW-1185">Reference proteome</keyword>
<gene>
    <name evidence="1" type="ORF">T07_3809</name>
</gene>
<proteinExistence type="predicted"/>
<dbReference type="AlphaFoldDB" id="A0A0V0RD28"/>